<dbReference type="Pfam" id="PF12708">
    <property type="entry name" value="Pect-lyase_RHGA_epim"/>
    <property type="match status" value="1"/>
</dbReference>
<dbReference type="PANTHER" id="PTHR31339">
    <property type="entry name" value="PECTIN LYASE-RELATED"/>
    <property type="match status" value="1"/>
</dbReference>
<reference evidence="5" key="2">
    <citation type="submission" date="2020-02" db="EMBL/GenBank/DDBJ databases">
        <authorList>
            <person name="Littmann E."/>
            <person name="Sorbara M."/>
        </authorList>
    </citation>
    <scope>NUCLEOTIDE SEQUENCE</scope>
    <source>
        <strain evidence="5">MSK.1.17</strain>
    </source>
</reference>
<dbReference type="Proteomes" id="UP001299608">
    <property type="component" value="Unassembled WGS sequence"/>
</dbReference>
<evidence type="ECO:0000313" key="6">
    <source>
        <dbReference type="Proteomes" id="UP000669239"/>
    </source>
</evidence>
<dbReference type="Gene3D" id="2.160.20.10">
    <property type="entry name" value="Single-stranded right-handed beta-helix, Pectin lyase-like"/>
    <property type="match status" value="1"/>
</dbReference>
<reference evidence="5 6" key="1">
    <citation type="journal article" date="2020" name="Cell Host Microbe">
        <title>Functional and Genomic Variation between Human-Derived Isolates of Lachnospiraceae Reveals Inter- and Intra-Species Diversity.</title>
        <authorList>
            <person name="Sorbara M.T."/>
            <person name="Littmann E.R."/>
            <person name="Fontana E."/>
            <person name="Moody T.U."/>
            <person name="Kohout C.E."/>
            <person name="Gjonbalaj M."/>
            <person name="Eaton V."/>
            <person name="Seok R."/>
            <person name="Leiner I.M."/>
            <person name="Pamer E.G."/>
        </authorList>
    </citation>
    <scope>NUCLEOTIDE SEQUENCE [LARGE SCALE GENOMIC DNA]</scope>
    <source>
        <strain evidence="5 6">MSK.1.17</strain>
    </source>
</reference>
<feature type="chain" id="PRO_5043980648" description="Rhamnogalacturonase A/B/Epimerase-like pectate lyase domain-containing protein" evidence="2">
    <location>
        <begin position="21"/>
        <end position="320"/>
    </location>
</feature>
<dbReference type="Proteomes" id="UP000669239">
    <property type="component" value="Unassembled WGS sequence"/>
</dbReference>
<accession>A0AAW5BMJ0</accession>
<evidence type="ECO:0000313" key="7">
    <source>
        <dbReference type="Proteomes" id="UP001299608"/>
    </source>
</evidence>
<feature type="region of interest" description="Disordered" evidence="1">
    <location>
        <begin position="294"/>
        <end position="320"/>
    </location>
</feature>
<feature type="domain" description="Rhamnogalacturonase A/B/Epimerase-like pectate lyase" evidence="3">
    <location>
        <begin position="88"/>
        <end position="143"/>
    </location>
</feature>
<evidence type="ECO:0000256" key="2">
    <source>
        <dbReference type="SAM" id="SignalP"/>
    </source>
</evidence>
<gene>
    <name evidence="5" type="ORF">G5B36_02610</name>
    <name evidence="4" type="ORF">L0N08_08590</name>
</gene>
<organism evidence="4 7">
    <name type="scientific">Enterocloster aldenensis</name>
    <dbReference type="NCBI Taxonomy" id="358742"/>
    <lineage>
        <taxon>Bacteria</taxon>
        <taxon>Bacillati</taxon>
        <taxon>Bacillota</taxon>
        <taxon>Clostridia</taxon>
        <taxon>Lachnospirales</taxon>
        <taxon>Lachnospiraceae</taxon>
        <taxon>Enterocloster</taxon>
    </lineage>
</organism>
<feature type="compositionally biased region" description="Acidic residues" evidence="1">
    <location>
        <begin position="52"/>
        <end position="62"/>
    </location>
</feature>
<proteinExistence type="predicted"/>
<evidence type="ECO:0000313" key="5">
    <source>
        <dbReference type="EMBL" id="NSJ47591.1"/>
    </source>
</evidence>
<dbReference type="InterPro" id="IPR051801">
    <property type="entry name" value="GH28_Enzymes"/>
</dbReference>
<sequence length="320" mass="34660">MKKKLWGISLAAALAIGLTACGGSQETADTQPAAPSTTAAGTTMETENQTEAQDEESGDEGGEGGMTWDMAEEILTHINDPEFPDFTVNVLDFGAVADDDELDTAAIQKAIDQVSEKGGGKVVIPKGTYDTGAITLKDNVNLCLEDKETKLQFTQDINHDNYPLVYSHWEGQPMYNYSAFIYAKDAVNIALTGQGTLDGQAGDGTPWCWMSRDYMTDYQDDDRTALINMNNNRVPVEERIFGQGHFLRPNFIQVIGCENVLVEGITLVRSPMWEVNPVLCTNVTVRGIHISTKAANNDGIDPESSNVKPRGPGNHPAGGI</sequence>
<dbReference type="InterPro" id="IPR012334">
    <property type="entry name" value="Pectin_lyas_fold"/>
</dbReference>
<evidence type="ECO:0000256" key="1">
    <source>
        <dbReference type="SAM" id="MobiDB-lite"/>
    </source>
</evidence>
<dbReference type="PANTHER" id="PTHR31339:SF9">
    <property type="entry name" value="PLASMIN AND FIBRONECTIN-BINDING PROTEIN A"/>
    <property type="match status" value="1"/>
</dbReference>
<dbReference type="EMBL" id="JAKNGE010000009">
    <property type="protein sequence ID" value="MCG4745461.1"/>
    <property type="molecule type" value="Genomic_DNA"/>
</dbReference>
<name>A0AAW5BMJ0_9FIRM</name>
<evidence type="ECO:0000259" key="3">
    <source>
        <dbReference type="Pfam" id="PF12708"/>
    </source>
</evidence>
<feature type="compositionally biased region" description="Low complexity" evidence="1">
    <location>
        <begin position="23"/>
        <end position="43"/>
    </location>
</feature>
<evidence type="ECO:0000313" key="4">
    <source>
        <dbReference type="EMBL" id="MCG4745461.1"/>
    </source>
</evidence>
<keyword evidence="6" id="KW-1185">Reference proteome</keyword>
<dbReference type="RefSeq" id="WP_165640689.1">
    <property type="nucleotide sequence ID" value="NZ_JAAITT010000003.1"/>
</dbReference>
<protein>
    <recommendedName>
        <fullName evidence="3">Rhamnogalacturonase A/B/Epimerase-like pectate lyase domain-containing protein</fullName>
    </recommendedName>
</protein>
<feature type="signal peptide" evidence="2">
    <location>
        <begin position="1"/>
        <end position="20"/>
    </location>
</feature>
<comment type="caution">
    <text evidence="4">The sequence shown here is derived from an EMBL/GenBank/DDBJ whole genome shotgun (WGS) entry which is preliminary data.</text>
</comment>
<dbReference type="InterPro" id="IPR024535">
    <property type="entry name" value="RHGA/B-epi-like_pectate_lyase"/>
</dbReference>
<dbReference type="InterPro" id="IPR011050">
    <property type="entry name" value="Pectin_lyase_fold/virulence"/>
</dbReference>
<dbReference type="AlphaFoldDB" id="A0AAW5BMJ0"/>
<dbReference type="SUPFAM" id="SSF51126">
    <property type="entry name" value="Pectin lyase-like"/>
    <property type="match status" value="1"/>
</dbReference>
<reference evidence="4" key="3">
    <citation type="submission" date="2022-01" db="EMBL/GenBank/DDBJ databases">
        <title>Collection of gut derived symbiotic bacterial strains cultured from healthy donors.</title>
        <authorList>
            <person name="Lin H."/>
            <person name="Kohout C."/>
            <person name="Waligurski E."/>
            <person name="Pamer E.G."/>
        </authorList>
    </citation>
    <scope>NUCLEOTIDE SEQUENCE</scope>
    <source>
        <strain evidence="4">DFI.6.55</strain>
    </source>
</reference>
<dbReference type="EMBL" id="JAAITT010000003">
    <property type="protein sequence ID" value="NSJ47591.1"/>
    <property type="molecule type" value="Genomic_DNA"/>
</dbReference>
<keyword evidence="2" id="KW-0732">Signal</keyword>
<feature type="region of interest" description="Disordered" evidence="1">
    <location>
        <begin position="23"/>
        <end position="66"/>
    </location>
</feature>
<dbReference type="PROSITE" id="PS51257">
    <property type="entry name" value="PROKAR_LIPOPROTEIN"/>
    <property type="match status" value="1"/>
</dbReference>